<gene>
    <name evidence="1" type="ordered locus">Kfla_6623</name>
</gene>
<dbReference type="AlphaFoldDB" id="D2PZP9"/>
<proteinExistence type="predicted"/>
<protein>
    <submittedName>
        <fullName evidence="1">Uncharacterized protein</fullName>
    </submittedName>
</protein>
<reference evidence="2" key="1">
    <citation type="submission" date="2009-09" db="EMBL/GenBank/DDBJ databases">
        <title>The complete genome of Kribbella flavida DSM 17836.</title>
        <authorList>
            <consortium name="US DOE Joint Genome Institute (JGI-PGF)"/>
            <person name="Lucas S."/>
            <person name="Copeland A."/>
            <person name="Lapidus A."/>
            <person name="Glavina del Rio T."/>
            <person name="Dalin E."/>
            <person name="Tice H."/>
            <person name="Bruce D."/>
            <person name="Goodwin L."/>
            <person name="Pitluck S."/>
            <person name="Kyrpides N."/>
            <person name="Mavromatis K."/>
            <person name="Ivanova N."/>
            <person name="Saunders E."/>
            <person name="Brettin T."/>
            <person name="Detter J.C."/>
            <person name="Han C."/>
            <person name="Larimer F."/>
            <person name="Land M."/>
            <person name="Hauser L."/>
            <person name="Markowitz V."/>
            <person name="Cheng J.-F."/>
            <person name="Hugenholtz P."/>
            <person name="Woyke T."/>
            <person name="Wu D."/>
            <person name="Pukall R."/>
            <person name="Klenk H.-P."/>
            <person name="Eisen J.A."/>
        </authorList>
    </citation>
    <scope>NUCLEOTIDE SEQUENCE [LARGE SCALE GENOMIC DNA]</scope>
    <source>
        <strain evidence="2">DSM 17836 / JCM 10339 / NBRC 14399</strain>
    </source>
</reference>
<evidence type="ECO:0000313" key="2">
    <source>
        <dbReference type="Proteomes" id="UP000007967"/>
    </source>
</evidence>
<dbReference type="Proteomes" id="UP000007967">
    <property type="component" value="Chromosome"/>
</dbReference>
<name>D2PZP9_KRIFD</name>
<organism evidence="1 2">
    <name type="scientific">Kribbella flavida (strain DSM 17836 / JCM 10339 / NBRC 14399)</name>
    <dbReference type="NCBI Taxonomy" id="479435"/>
    <lineage>
        <taxon>Bacteria</taxon>
        <taxon>Bacillati</taxon>
        <taxon>Actinomycetota</taxon>
        <taxon>Actinomycetes</taxon>
        <taxon>Propionibacteriales</taxon>
        <taxon>Kribbellaceae</taxon>
        <taxon>Kribbella</taxon>
    </lineage>
</organism>
<dbReference type="RefSeq" id="WP_012924167.1">
    <property type="nucleotide sequence ID" value="NC_013729.1"/>
</dbReference>
<keyword evidence="2" id="KW-1185">Reference proteome</keyword>
<sequence>MPDSLDHDDQGDTVFGRTQKIQRAGSALRFGGSLACLRPLTEDGYALSSERRLSTGGPPA</sequence>
<dbReference type="EMBL" id="CP001736">
    <property type="protein sequence ID" value="ADB35615.1"/>
    <property type="molecule type" value="Genomic_DNA"/>
</dbReference>
<evidence type="ECO:0000313" key="1">
    <source>
        <dbReference type="EMBL" id="ADB35615.1"/>
    </source>
</evidence>
<reference evidence="1 2" key="2">
    <citation type="journal article" date="2010" name="Stand. Genomic Sci.">
        <title>Complete genome sequence of Kribbella flavida type strain (IFO 14399).</title>
        <authorList>
            <person name="Pukall R."/>
            <person name="Lapidus A."/>
            <person name="Glavina Del Rio T."/>
            <person name="Copeland A."/>
            <person name="Tice H."/>
            <person name="Cheng J.-F."/>
            <person name="Lucas S."/>
            <person name="Chen F."/>
            <person name="Nolan M."/>
            <person name="LaButti K."/>
            <person name="Pati A."/>
            <person name="Ivanova N."/>
            <person name="Mavrommatis K."/>
            <person name="Mikhailova N."/>
            <person name="Pitluck S."/>
            <person name="Bruce D."/>
            <person name="Goodwin L."/>
            <person name="Land M."/>
            <person name="Hauser L."/>
            <person name="Chang Y.-J."/>
            <person name="Jeffries C.D."/>
            <person name="Chen A."/>
            <person name="Palaniappan K."/>
            <person name="Chain P."/>
            <person name="Rohde M."/>
            <person name="Goeker M."/>
            <person name="Bristow J."/>
            <person name="Eisen J.A."/>
            <person name="Markowitz V."/>
            <person name="Hugenholtz P."/>
            <person name="Kyrpides N.C."/>
            <person name="Klenk H.-P."/>
            <person name="Brettin T."/>
        </authorList>
    </citation>
    <scope>NUCLEOTIDE SEQUENCE [LARGE SCALE GENOMIC DNA]</scope>
    <source>
        <strain evidence="2">DSM 17836 / JCM 10339 / NBRC 14399</strain>
    </source>
</reference>
<dbReference type="KEGG" id="kfl:Kfla_6623"/>
<accession>D2PZP9</accession>
<dbReference type="HOGENOM" id="CLU_2935561_0_0_11"/>